<evidence type="ECO:0000313" key="11">
    <source>
        <dbReference type="Proteomes" id="UP000591131"/>
    </source>
</evidence>
<protein>
    <recommendedName>
        <fullName evidence="6">Translation initiation factor eIF2B subunit gamma</fullName>
    </recommendedName>
    <alternativeName>
        <fullName evidence="7">eIF2B GDP-GTP exchange factor subunit gamma</fullName>
    </alternativeName>
</protein>
<dbReference type="GO" id="GO:0003743">
    <property type="term" value="F:translation initiation factor activity"/>
    <property type="evidence" value="ECO:0007669"/>
    <property type="project" value="UniProtKB-KW"/>
</dbReference>
<proteinExistence type="inferred from homology"/>
<evidence type="ECO:0000256" key="5">
    <source>
        <dbReference type="ARBA" id="ARBA00022917"/>
    </source>
</evidence>
<dbReference type="InterPro" id="IPR051960">
    <property type="entry name" value="eIF2B_gamma"/>
</dbReference>
<keyword evidence="3" id="KW-0963">Cytoplasm</keyword>
<dbReference type="AlphaFoldDB" id="A0A7J6MRF0"/>
<dbReference type="InterPro" id="IPR029044">
    <property type="entry name" value="Nucleotide-diphossugar_trans"/>
</dbReference>
<evidence type="ECO:0000256" key="6">
    <source>
        <dbReference type="ARBA" id="ARBA00044196"/>
    </source>
</evidence>
<reference evidence="10 11" key="1">
    <citation type="submission" date="2020-04" db="EMBL/GenBank/DDBJ databases">
        <title>Perkinsus chesapeaki whole genome sequence.</title>
        <authorList>
            <person name="Bogema D.R."/>
        </authorList>
    </citation>
    <scope>NUCLEOTIDE SEQUENCE [LARGE SCALE GENOMIC DNA]</scope>
    <source>
        <strain evidence="10">ATCC PRA-425</strain>
    </source>
</reference>
<dbReference type="InterPro" id="IPR056729">
    <property type="entry name" value="GMPPB_C"/>
</dbReference>
<dbReference type="Proteomes" id="UP000591131">
    <property type="component" value="Unassembled WGS sequence"/>
</dbReference>
<evidence type="ECO:0000256" key="8">
    <source>
        <dbReference type="ARBA" id="ARBA00046432"/>
    </source>
</evidence>
<dbReference type="Pfam" id="PF25087">
    <property type="entry name" value="GMPPB_C"/>
    <property type="match status" value="1"/>
</dbReference>
<dbReference type="PANTHER" id="PTHR45989:SF1">
    <property type="entry name" value="TRANSLATION INITIATION FACTOR EIF-2B SUBUNIT GAMMA"/>
    <property type="match status" value="1"/>
</dbReference>
<comment type="caution">
    <text evidence="10">The sequence shown here is derived from an EMBL/GenBank/DDBJ whole genome shotgun (WGS) entry which is preliminary data.</text>
</comment>
<dbReference type="PANTHER" id="PTHR45989">
    <property type="entry name" value="TRANSLATION INITIATION FACTOR EIF-2B SUBUNIT GAMMA"/>
    <property type="match status" value="1"/>
</dbReference>
<evidence type="ECO:0000256" key="7">
    <source>
        <dbReference type="ARBA" id="ARBA00044229"/>
    </source>
</evidence>
<gene>
    <name evidence="10" type="ORF">FOL47_009669</name>
</gene>
<dbReference type="EMBL" id="JAAPAO010000069">
    <property type="protein sequence ID" value="KAF4674132.1"/>
    <property type="molecule type" value="Genomic_DNA"/>
</dbReference>
<sequence>MPNGTSELPVGILLCGGVSDDSSDPSLAGTGIPKPLLPVANRPLYSYAVGALTSSPLVSRVVLIAWSEHVEALETSVAEHRQVFNGVEVSVEGAPSEAPAAEALLGVFERRKDLQCSSCLVGYGDYMGQWSSDIGAAEEAEVVLSMARVKEVPDEFTYTAYGSKDKVVVALKSSEDVSFDGSLQLRLSSIFREGDVTLVRNLVDTGCYFMGPHILERLKAFMADEDEVDRNLRDGFVPWMVDKGYKVVLRGPNESPSLDPCKSRVKGVDTLLHFNQQKLKHDRSSVKGVLYGASSTVGDGTVVKNTVLGDSVTIADKSRVTKSVVMKGSSVGSGCTVQDCVLSEECVVGDDIKMVKCTVSKGVKVLKPGEYEEEDFDHDVSS</sequence>
<evidence type="ECO:0000256" key="4">
    <source>
        <dbReference type="ARBA" id="ARBA00022540"/>
    </source>
</evidence>
<feature type="domain" description="Mannose-1-phosphate guanyltransferase C-terminal" evidence="9">
    <location>
        <begin position="290"/>
        <end position="359"/>
    </location>
</feature>
<dbReference type="GO" id="GO:0005851">
    <property type="term" value="C:eukaryotic translation initiation factor 2B complex"/>
    <property type="evidence" value="ECO:0007669"/>
    <property type="project" value="TreeGrafter"/>
</dbReference>
<comment type="similarity">
    <text evidence="2">Belongs to the eIF-2B gamma/epsilon subunits family.</text>
</comment>
<keyword evidence="5" id="KW-0648">Protein biosynthesis</keyword>
<dbReference type="Gene3D" id="3.90.550.10">
    <property type="entry name" value="Spore Coat Polysaccharide Biosynthesis Protein SpsA, Chain A"/>
    <property type="match status" value="1"/>
</dbReference>
<comment type="subcellular location">
    <subcellularLocation>
        <location evidence="1">Cytoplasm</location>
        <location evidence="1">Cytosol</location>
    </subcellularLocation>
</comment>
<evidence type="ECO:0000256" key="2">
    <source>
        <dbReference type="ARBA" id="ARBA00007878"/>
    </source>
</evidence>
<dbReference type="GO" id="GO:0005085">
    <property type="term" value="F:guanyl-nucleotide exchange factor activity"/>
    <property type="evidence" value="ECO:0007669"/>
    <property type="project" value="TreeGrafter"/>
</dbReference>
<comment type="subunit">
    <text evidence="8">Component of the translation initiation factor 2B (eIF2B) complex which is a heterodecamer of two sets of five different subunits: alpha, beta, gamma, delta and epsilon. Subunits alpha, beta and delta comprise a regulatory subcomplex and subunits epsilon and gamma comprise a catalytic subcomplex. Within the complex, the hexameric regulatory complex resides at the center, with the two heterodimeric catalytic subcomplexes bound on opposite sides.</text>
</comment>
<organism evidence="10 11">
    <name type="scientific">Perkinsus chesapeaki</name>
    <name type="common">Clam parasite</name>
    <name type="synonym">Perkinsus andrewsi</name>
    <dbReference type="NCBI Taxonomy" id="330153"/>
    <lineage>
        <taxon>Eukaryota</taxon>
        <taxon>Sar</taxon>
        <taxon>Alveolata</taxon>
        <taxon>Perkinsozoa</taxon>
        <taxon>Perkinsea</taxon>
        <taxon>Perkinsida</taxon>
        <taxon>Perkinsidae</taxon>
        <taxon>Perkinsus</taxon>
    </lineage>
</organism>
<dbReference type="GO" id="GO:0002183">
    <property type="term" value="P:cytoplasmic translational initiation"/>
    <property type="evidence" value="ECO:0007669"/>
    <property type="project" value="TreeGrafter"/>
</dbReference>
<evidence type="ECO:0000256" key="3">
    <source>
        <dbReference type="ARBA" id="ARBA00022490"/>
    </source>
</evidence>
<dbReference type="GO" id="GO:0005829">
    <property type="term" value="C:cytosol"/>
    <property type="evidence" value="ECO:0007669"/>
    <property type="project" value="UniProtKB-SubCell"/>
</dbReference>
<dbReference type="Gene3D" id="2.160.10.10">
    <property type="entry name" value="Hexapeptide repeat proteins"/>
    <property type="match status" value="1"/>
</dbReference>
<evidence type="ECO:0000259" key="9">
    <source>
        <dbReference type="Pfam" id="PF25087"/>
    </source>
</evidence>
<name>A0A7J6MRF0_PERCH</name>
<keyword evidence="4" id="KW-0396">Initiation factor</keyword>
<evidence type="ECO:0000313" key="10">
    <source>
        <dbReference type="EMBL" id="KAF4674132.1"/>
    </source>
</evidence>
<dbReference type="SUPFAM" id="SSF53448">
    <property type="entry name" value="Nucleotide-diphospho-sugar transferases"/>
    <property type="match status" value="1"/>
</dbReference>
<keyword evidence="11" id="KW-1185">Reference proteome</keyword>
<accession>A0A7J6MRF0</accession>
<dbReference type="OrthoDB" id="285674at2759"/>
<evidence type="ECO:0000256" key="1">
    <source>
        <dbReference type="ARBA" id="ARBA00004514"/>
    </source>
</evidence>